<dbReference type="InterPro" id="IPR022183">
    <property type="entry name" value="DUF3710"/>
</dbReference>
<keyword evidence="3" id="KW-1185">Reference proteome</keyword>
<feature type="region of interest" description="Disordered" evidence="1">
    <location>
        <begin position="1"/>
        <end position="50"/>
    </location>
</feature>
<dbReference type="AlphaFoldDB" id="A0A6G7YHG1"/>
<accession>A0A6G7YHG1</accession>
<dbReference type="RefSeq" id="WP_166319677.1">
    <property type="nucleotide sequence ID" value="NZ_CP049866.1"/>
</dbReference>
<dbReference type="Pfam" id="PF12502">
    <property type="entry name" value="DUF3710"/>
    <property type="match status" value="1"/>
</dbReference>
<reference evidence="2 3" key="1">
    <citation type="submission" date="2020-03" db="EMBL/GenBank/DDBJ databases">
        <title>Nocardioides sp. nov., isolated from fish.</title>
        <authorList>
            <person name="Hyun D.-W."/>
            <person name="Bae J.-W."/>
        </authorList>
    </citation>
    <scope>NUCLEOTIDE SEQUENCE [LARGE SCALE GENOMIC DNA]</scope>
    <source>
        <strain evidence="2 3">HDW12A</strain>
    </source>
</reference>
<evidence type="ECO:0000256" key="1">
    <source>
        <dbReference type="SAM" id="MobiDB-lite"/>
    </source>
</evidence>
<gene>
    <name evidence="2" type="ORF">G7071_13820</name>
</gene>
<dbReference type="KEGG" id="npi:G7071_13820"/>
<name>A0A6G7YHG1_9ACTN</name>
<proteinExistence type="predicted"/>
<sequence>MKFRRKSEPTAQQALEPAPETGQDTEPDAAQDGPVTRTGGPFDESQVADDGIERVDLGSLLIAPGERELRLQVDEKSGVVQSVMLAAQDGALEMQAFAAPRNGDLWSTVRPQIAADITGRGGQAEEREGPFGPELFCQVPTQMPDGTVTLQPARILGVNGERWLLRASFRGRPAVEPDGAQDWEDALAQVVVRRGAGAMAVGEPLPAILPDQARRVR</sequence>
<protein>
    <submittedName>
        <fullName evidence="2">DUF3710 domain-containing protein</fullName>
    </submittedName>
</protein>
<evidence type="ECO:0000313" key="3">
    <source>
        <dbReference type="Proteomes" id="UP000502035"/>
    </source>
</evidence>
<dbReference type="Proteomes" id="UP000502035">
    <property type="component" value="Chromosome"/>
</dbReference>
<organism evidence="2 3">
    <name type="scientific">Nocardioides piscis</name>
    <dbReference type="NCBI Taxonomy" id="2714938"/>
    <lineage>
        <taxon>Bacteria</taxon>
        <taxon>Bacillati</taxon>
        <taxon>Actinomycetota</taxon>
        <taxon>Actinomycetes</taxon>
        <taxon>Propionibacteriales</taxon>
        <taxon>Nocardioidaceae</taxon>
        <taxon>Nocardioides</taxon>
    </lineage>
</organism>
<evidence type="ECO:0000313" key="2">
    <source>
        <dbReference type="EMBL" id="QIK76334.1"/>
    </source>
</evidence>
<dbReference type="EMBL" id="CP049866">
    <property type="protein sequence ID" value="QIK76334.1"/>
    <property type="molecule type" value="Genomic_DNA"/>
</dbReference>